<evidence type="ECO:0000313" key="2">
    <source>
        <dbReference type="Proteomes" id="UP000688947"/>
    </source>
</evidence>
<protein>
    <submittedName>
        <fullName evidence="1">Uncharacterized protein</fullName>
    </submittedName>
</protein>
<dbReference type="Proteomes" id="UP000688947">
    <property type="component" value="Unassembled WGS sequence"/>
</dbReference>
<dbReference type="EMBL" id="JAENGZ010000081">
    <property type="protein sequence ID" value="KAG6970082.1"/>
    <property type="molecule type" value="Genomic_DNA"/>
</dbReference>
<name>A0A8T1UTD8_9STRA</name>
<comment type="caution">
    <text evidence="1">The sequence shown here is derived from an EMBL/GenBank/DDBJ whole genome shotgun (WGS) entry which is preliminary data.</text>
</comment>
<proteinExistence type="predicted"/>
<reference evidence="1" key="1">
    <citation type="submission" date="2021-01" db="EMBL/GenBank/DDBJ databases">
        <title>Phytophthora aleatoria, a newly-described species from Pinus radiata is distinct from Phytophthora cactorum isolates based on comparative genomics.</title>
        <authorList>
            <person name="Mcdougal R."/>
            <person name="Panda P."/>
            <person name="Williams N."/>
            <person name="Studholme D.J."/>
        </authorList>
    </citation>
    <scope>NUCLEOTIDE SEQUENCE</scope>
    <source>
        <strain evidence="1">NZFS 3830</strain>
    </source>
</reference>
<gene>
    <name evidence="1" type="ORF">JG687_00002815</name>
</gene>
<accession>A0A8T1UTD8</accession>
<dbReference type="AlphaFoldDB" id="A0A8T1UTD8"/>
<organism evidence="1 2">
    <name type="scientific">Phytophthora cactorum</name>
    <dbReference type="NCBI Taxonomy" id="29920"/>
    <lineage>
        <taxon>Eukaryota</taxon>
        <taxon>Sar</taxon>
        <taxon>Stramenopiles</taxon>
        <taxon>Oomycota</taxon>
        <taxon>Peronosporomycetes</taxon>
        <taxon>Peronosporales</taxon>
        <taxon>Peronosporaceae</taxon>
        <taxon>Phytophthora</taxon>
    </lineage>
</organism>
<sequence>MTVLLGMAPLINESDGDMSAQTHIEFLSTMLLRDSGALDRAVPFPRRGQLLGQRLARHAHWWVALTTD</sequence>
<evidence type="ECO:0000313" key="1">
    <source>
        <dbReference type="EMBL" id="KAG6970082.1"/>
    </source>
</evidence>